<comment type="subcellular location">
    <subcellularLocation>
        <location evidence="1 6">Endoplasmic reticulum membrane</location>
        <topology evidence="1 6">Multi-pass membrane protein</topology>
    </subcellularLocation>
</comment>
<dbReference type="GO" id="GO:0009617">
    <property type="term" value="P:response to bacterium"/>
    <property type="evidence" value="ECO:0007669"/>
    <property type="project" value="InterPro"/>
</dbReference>
<dbReference type="PROSITE" id="PS50845">
    <property type="entry name" value="RETICULON"/>
    <property type="match status" value="1"/>
</dbReference>
<dbReference type="EMBL" id="JACEGQ020000002">
    <property type="protein sequence ID" value="KAH8515540.1"/>
    <property type="molecule type" value="Genomic_DNA"/>
</dbReference>
<sequence>MPEKITAESLFSNLVETIADNVPKQKSVSFFEEGEESVTSRINRLFGRQKPVHHILGGGKSADVLLWRNKKISAGVLTGATAIWVLFEWLNYHLLSLVCFALALGMLAQFVWINASGLMNRSPSQVPRLVLPDDIFVSIGRSIGAEVNRALLFLQDLSCGGNLKQFLAVGLNCGCFLIFFHSVHSANQTTVLYSATI</sequence>
<comment type="caution">
    <text evidence="8">The sequence shown here is derived from an EMBL/GenBank/DDBJ whole genome shotgun (WGS) entry which is preliminary data.</text>
</comment>
<evidence type="ECO:0000256" key="4">
    <source>
        <dbReference type="ARBA" id="ARBA00022989"/>
    </source>
</evidence>
<keyword evidence="9" id="KW-1185">Reference proteome</keyword>
<comment type="caution">
    <text evidence="6">Lacks conserved residue(s) required for the propagation of feature annotation.</text>
</comment>
<proteinExistence type="predicted"/>
<dbReference type="PANTHER" id="PTHR10994">
    <property type="entry name" value="RETICULON"/>
    <property type="match status" value="1"/>
</dbReference>
<organism evidence="8 9">
    <name type="scientific">Populus deltoides</name>
    <name type="common">Eastern poplar</name>
    <name type="synonym">Eastern cottonwood</name>
    <dbReference type="NCBI Taxonomy" id="3696"/>
    <lineage>
        <taxon>Eukaryota</taxon>
        <taxon>Viridiplantae</taxon>
        <taxon>Streptophyta</taxon>
        <taxon>Embryophyta</taxon>
        <taxon>Tracheophyta</taxon>
        <taxon>Spermatophyta</taxon>
        <taxon>Magnoliopsida</taxon>
        <taxon>eudicotyledons</taxon>
        <taxon>Gunneridae</taxon>
        <taxon>Pentapetalae</taxon>
        <taxon>rosids</taxon>
        <taxon>fabids</taxon>
        <taxon>Malpighiales</taxon>
        <taxon>Salicaceae</taxon>
        <taxon>Saliceae</taxon>
        <taxon>Populus</taxon>
    </lineage>
</organism>
<evidence type="ECO:0000256" key="5">
    <source>
        <dbReference type="ARBA" id="ARBA00023136"/>
    </source>
</evidence>
<keyword evidence="2 6" id="KW-0812">Transmembrane</keyword>
<dbReference type="AlphaFoldDB" id="A0A8T2ZDY2"/>
<keyword evidence="3 6" id="KW-0256">Endoplasmic reticulum</keyword>
<keyword evidence="5 6" id="KW-0472">Membrane</keyword>
<dbReference type="EMBL" id="JACEGQ020000002">
    <property type="protein sequence ID" value="KAH8515539.1"/>
    <property type="molecule type" value="Genomic_DNA"/>
</dbReference>
<evidence type="ECO:0000256" key="6">
    <source>
        <dbReference type="RuleBase" id="RU363132"/>
    </source>
</evidence>
<accession>A0A8T2ZDY2</accession>
<name>A0A8T2ZDY2_POPDE</name>
<evidence type="ECO:0000259" key="7">
    <source>
        <dbReference type="PROSITE" id="PS50845"/>
    </source>
</evidence>
<feature type="domain" description="Reticulon" evidence="7">
    <location>
        <begin position="61"/>
        <end position="171"/>
    </location>
</feature>
<feature type="transmembrane region" description="Helical" evidence="6">
    <location>
        <begin position="93"/>
        <end position="113"/>
    </location>
</feature>
<evidence type="ECO:0000313" key="8">
    <source>
        <dbReference type="EMBL" id="KAH8515540.1"/>
    </source>
</evidence>
<dbReference type="InterPro" id="IPR003388">
    <property type="entry name" value="Reticulon"/>
</dbReference>
<evidence type="ECO:0000256" key="1">
    <source>
        <dbReference type="ARBA" id="ARBA00004477"/>
    </source>
</evidence>
<protein>
    <recommendedName>
        <fullName evidence="6">Reticulon-like protein</fullName>
    </recommendedName>
</protein>
<dbReference type="PANTHER" id="PTHR10994:SF62">
    <property type="entry name" value="RETICULON-LIKE PROTEIN B8"/>
    <property type="match status" value="1"/>
</dbReference>
<evidence type="ECO:0000256" key="3">
    <source>
        <dbReference type="ARBA" id="ARBA00022824"/>
    </source>
</evidence>
<dbReference type="GO" id="GO:0005789">
    <property type="term" value="C:endoplasmic reticulum membrane"/>
    <property type="evidence" value="ECO:0007669"/>
    <property type="project" value="UniProtKB-SubCell"/>
</dbReference>
<evidence type="ECO:0000313" key="9">
    <source>
        <dbReference type="Proteomes" id="UP000807159"/>
    </source>
</evidence>
<evidence type="ECO:0000256" key="2">
    <source>
        <dbReference type="ARBA" id="ARBA00022692"/>
    </source>
</evidence>
<dbReference type="Pfam" id="PF02453">
    <property type="entry name" value="Reticulon"/>
    <property type="match status" value="1"/>
</dbReference>
<reference evidence="8" key="1">
    <citation type="journal article" date="2021" name="J. Hered.">
        <title>Genome Assembly of Salicaceae Populus deltoides (Eastern Cottonwood) I-69 Based on Nanopore Sequencing and Hi-C Technologies.</title>
        <authorList>
            <person name="Bai S."/>
            <person name="Wu H."/>
            <person name="Zhang J."/>
            <person name="Pan Z."/>
            <person name="Zhao W."/>
            <person name="Li Z."/>
            <person name="Tong C."/>
        </authorList>
    </citation>
    <scope>NUCLEOTIDE SEQUENCE</scope>
    <source>
        <tissue evidence="8">Leaf</tissue>
    </source>
</reference>
<dbReference type="InterPro" id="IPR045064">
    <property type="entry name" value="Reticulon-like"/>
</dbReference>
<dbReference type="Proteomes" id="UP000807159">
    <property type="component" value="Chromosome 2"/>
</dbReference>
<gene>
    <name evidence="8" type="ORF">H0E87_004125</name>
</gene>
<keyword evidence="4 6" id="KW-1133">Transmembrane helix</keyword>